<dbReference type="EMBL" id="BAABAT010000156">
    <property type="protein sequence ID" value="GAA4264344.1"/>
    <property type="molecule type" value="Genomic_DNA"/>
</dbReference>
<organism evidence="1 2">
    <name type="scientific">Dactylosporangium darangshiense</name>
    <dbReference type="NCBI Taxonomy" id="579108"/>
    <lineage>
        <taxon>Bacteria</taxon>
        <taxon>Bacillati</taxon>
        <taxon>Actinomycetota</taxon>
        <taxon>Actinomycetes</taxon>
        <taxon>Micromonosporales</taxon>
        <taxon>Micromonosporaceae</taxon>
        <taxon>Dactylosporangium</taxon>
    </lineage>
</organism>
<comment type="caution">
    <text evidence="1">The sequence shown here is derived from an EMBL/GenBank/DDBJ whole genome shotgun (WGS) entry which is preliminary data.</text>
</comment>
<sequence>MGASGWSYVVEYQPDLEAAFETLQAKVFTEGDYWWAVPGEWGKSARDYPNRPRTIDELFADERVQESGTHSILDMRRVLPDGEPQKFGWLDAAVTSPFEFDRLFAEYGEPEYGTIAPVTTAEALDRAGVEKVTRDHLEVIDDLAKHRWFGRCAVLHDAAGMPTEIYFWGWSGD</sequence>
<protein>
    <submittedName>
        <fullName evidence="1">Uncharacterized protein</fullName>
    </submittedName>
</protein>
<name>A0ABP8DWM3_9ACTN</name>
<dbReference type="Proteomes" id="UP001500620">
    <property type="component" value="Unassembled WGS sequence"/>
</dbReference>
<gene>
    <name evidence="1" type="ORF">GCM10022255_117120</name>
</gene>
<reference evidence="2" key="1">
    <citation type="journal article" date="2019" name="Int. J. Syst. Evol. Microbiol.">
        <title>The Global Catalogue of Microorganisms (GCM) 10K type strain sequencing project: providing services to taxonomists for standard genome sequencing and annotation.</title>
        <authorList>
            <consortium name="The Broad Institute Genomics Platform"/>
            <consortium name="The Broad Institute Genome Sequencing Center for Infectious Disease"/>
            <person name="Wu L."/>
            <person name="Ma J."/>
        </authorList>
    </citation>
    <scope>NUCLEOTIDE SEQUENCE [LARGE SCALE GENOMIC DNA]</scope>
    <source>
        <strain evidence="2">JCM 17441</strain>
    </source>
</reference>
<evidence type="ECO:0000313" key="2">
    <source>
        <dbReference type="Proteomes" id="UP001500620"/>
    </source>
</evidence>
<dbReference type="RefSeq" id="WP_345144976.1">
    <property type="nucleotide sequence ID" value="NZ_BAABAT010000156.1"/>
</dbReference>
<proteinExistence type="predicted"/>
<accession>A0ABP8DWM3</accession>
<keyword evidence="2" id="KW-1185">Reference proteome</keyword>
<evidence type="ECO:0000313" key="1">
    <source>
        <dbReference type="EMBL" id="GAA4264344.1"/>
    </source>
</evidence>